<sequence>MHFGAHRQRKKGALARVGMAGFQPKDLAVGKVPCGSEGLMIPHTPPDRIVERFGRDKDARAATGMDQAAL</sequence>
<dbReference type="EMBL" id="MLJW01001732">
    <property type="protein sequence ID" value="OIQ76945.1"/>
    <property type="molecule type" value="Genomic_DNA"/>
</dbReference>
<evidence type="ECO:0000313" key="1">
    <source>
        <dbReference type="EMBL" id="OIQ76945.1"/>
    </source>
</evidence>
<dbReference type="AlphaFoldDB" id="A0A1J5PZP3"/>
<organism evidence="1">
    <name type="scientific">mine drainage metagenome</name>
    <dbReference type="NCBI Taxonomy" id="410659"/>
    <lineage>
        <taxon>unclassified sequences</taxon>
        <taxon>metagenomes</taxon>
        <taxon>ecological metagenomes</taxon>
    </lineage>
</organism>
<protein>
    <submittedName>
        <fullName evidence="1">Uncharacterized protein</fullName>
    </submittedName>
</protein>
<name>A0A1J5PZP3_9ZZZZ</name>
<reference evidence="1" key="1">
    <citation type="submission" date="2016-10" db="EMBL/GenBank/DDBJ databases">
        <title>Sequence of Gallionella enrichment culture.</title>
        <authorList>
            <person name="Poehlein A."/>
            <person name="Muehling M."/>
            <person name="Daniel R."/>
        </authorList>
    </citation>
    <scope>NUCLEOTIDE SEQUENCE</scope>
</reference>
<comment type="caution">
    <text evidence="1">The sequence shown here is derived from an EMBL/GenBank/DDBJ whole genome shotgun (WGS) entry which is preliminary data.</text>
</comment>
<gene>
    <name evidence="1" type="ORF">GALL_413630</name>
</gene>
<proteinExistence type="predicted"/>
<accession>A0A1J5PZP3</accession>